<sequence>MIGETLYPLVELLEPTFAAKITGMLLELPQTEIFQCLKSSEAPNEKVHEAIFVLIDWLRKQINLDKQKAKNLRAALLLSKL</sequence>
<dbReference type="InterPro" id="IPR002004">
    <property type="entry name" value="PABP_HYD_C"/>
</dbReference>
<evidence type="ECO:0000313" key="2">
    <source>
        <dbReference type="EMBL" id="KAG2315915.1"/>
    </source>
</evidence>
<accession>A0A8X7VS48</accession>
<name>A0A8X7VS48_BRACI</name>
<comment type="caution">
    <text evidence="2">The sequence shown here is derived from an EMBL/GenBank/DDBJ whole genome shotgun (WGS) entry which is preliminary data.</text>
</comment>
<reference evidence="2 3" key="1">
    <citation type="submission" date="2020-02" db="EMBL/GenBank/DDBJ databases">
        <authorList>
            <person name="Ma Q."/>
            <person name="Huang Y."/>
            <person name="Song X."/>
            <person name="Pei D."/>
        </authorList>
    </citation>
    <scope>NUCLEOTIDE SEQUENCE [LARGE SCALE GENOMIC DNA]</scope>
    <source>
        <strain evidence="2">Sxm20200214</strain>
        <tissue evidence="2">Leaf</tissue>
    </source>
</reference>
<dbReference type="Gene3D" id="1.10.1900.10">
    <property type="entry name" value="c-terminal domain of poly(a) binding protein"/>
    <property type="match status" value="1"/>
</dbReference>
<dbReference type="PROSITE" id="PS51309">
    <property type="entry name" value="PABC"/>
    <property type="match status" value="1"/>
</dbReference>
<dbReference type="Pfam" id="PF00658">
    <property type="entry name" value="MLLE"/>
    <property type="match status" value="1"/>
</dbReference>
<dbReference type="SUPFAM" id="SSF63570">
    <property type="entry name" value="PABC (PABP) domain"/>
    <property type="match status" value="1"/>
</dbReference>
<evidence type="ECO:0000259" key="1">
    <source>
        <dbReference type="PROSITE" id="PS51309"/>
    </source>
</evidence>
<feature type="domain" description="PABC" evidence="1">
    <location>
        <begin position="1"/>
        <end position="59"/>
    </location>
</feature>
<keyword evidence="3" id="KW-1185">Reference proteome</keyword>
<protein>
    <recommendedName>
        <fullName evidence="1">PABC domain-containing protein</fullName>
    </recommendedName>
</protein>
<dbReference type="AlphaFoldDB" id="A0A8X7VS48"/>
<dbReference type="Proteomes" id="UP000886595">
    <property type="component" value="Unassembled WGS sequence"/>
</dbReference>
<organism evidence="2 3">
    <name type="scientific">Brassica carinata</name>
    <name type="common">Ethiopian mustard</name>
    <name type="synonym">Abyssinian cabbage</name>
    <dbReference type="NCBI Taxonomy" id="52824"/>
    <lineage>
        <taxon>Eukaryota</taxon>
        <taxon>Viridiplantae</taxon>
        <taxon>Streptophyta</taxon>
        <taxon>Embryophyta</taxon>
        <taxon>Tracheophyta</taxon>
        <taxon>Spermatophyta</taxon>
        <taxon>Magnoliopsida</taxon>
        <taxon>eudicotyledons</taxon>
        <taxon>Gunneridae</taxon>
        <taxon>Pentapetalae</taxon>
        <taxon>rosids</taxon>
        <taxon>malvids</taxon>
        <taxon>Brassicales</taxon>
        <taxon>Brassicaceae</taxon>
        <taxon>Brassiceae</taxon>
        <taxon>Brassica</taxon>
    </lineage>
</organism>
<proteinExistence type="predicted"/>
<dbReference type="OrthoDB" id="1109642at2759"/>
<dbReference type="InterPro" id="IPR036053">
    <property type="entry name" value="PABP-dom"/>
</dbReference>
<evidence type="ECO:0000313" key="3">
    <source>
        <dbReference type="Proteomes" id="UP000886595"/>
    </source>
</evidence>
<dbReference type="EMBL" id="JAAMPC010000004">
    <property type="protein sequence ID" value="KAG2315915.1"/>
    <property type="molecule type" value="Genomic_DNA"/>
</dbReference>
<dbReference type="GO" id="GO:0003723">
    <property type="term" value="F:RNA binding"/>
    <property type="evidence" value="ECO:0007669"/>
    <property type="project" value="InterPro"/>
</dbReference>
<gene>
    <name evidence="2" type="ORF">Bca52824_019037</name>
</gene>
<dbReference type="SMART" id="SM00517">
    <property type="entry name" value="PolyA"/>
    <property type="match status" value="1"/>
</dbReference>